<dbReference type="EMBL" id="ML992520">
    <property type="protein sequence ID" value="KAF2219106.1"/>
    <property type="molecule type" value="Genomic_DNA"/>
</dbReference>
<accession>A0A6A6G054</accession>
<dbReference type="AlphaFoldDB" id="A0A6A6G054"/>
<evidence type="ECO:0000256" key="1">
    <source>
        <dbReference type="SAM" id="MobiDB-lite"/>
    </source>
</evidence>
<proteinExistence type="predicted"/>
<gene>
    <name evidence="2" type="ORF">BDZ85DRAFT_269131</name>
</gene>
<reference evidence="3" key="1">
    <citation type="journal article" date="2020" name="Stud. Mycol.">
        <title>101 Dothideomycetes genomes: A test case for predicting lifestyles and emergence of pathogens.</title>
        <authorList>
            <person name="Haridas S."/>
            <person name="Albert R."/>
            <person name="Binder M."/>
            <person name="Bloem J."/>
            <person name="LaButti K."/>
            <person name="Salamov A."/>
            <person name="Andreopoulos B."/>
            <person name="Baker S."/>
            <person name="Barry K."/>
            <person name="Bills G."/>
            <person name="Bluhm B."/>
            <person name="Cannon C."/>
            <person name="Castanera R."/>
            <person name="Culley D."/>
            <person name="Daum C."/>
            <person name="Ezra D."/>
            <person name="Gonzalez J."/>
            <person name="Henrissat B."/>
            <person name="Kuo A."/>
            <person name="Liang C."/>
            <person name="Lipzen A."/>
            <person name="Lutzoni F."/>
            <person name="Magnuson J."/>
            <person name="Mondo S."/>
            <person name="Nolan M."/>
            <person name="Ohm R."/>
            <person name="Pangilinan J."/>
            <person name="Park H.-J."/>
            <person name="Ramirez L."/>
            <person name="Alfaro M."/>
            <person name="Sun H."/>
            <person name="Tritt A."/>
            <person name="Yoshinaga Y."/>
            <person name="Zwiers L.-H."/>
            <person name="Turgeon B."/>
            <person name="Goodwin S."/>
            <person name="Spatafora J."/>
            <person name="Crous P."/>
            <person name="Grigoriev I."/>
        </authorList>
    </citation>
    <scope>NUCLEOTIDE SEQUENCE [LARGE SCALE GENOMIC DNA]</scope>
    <source>
        <strain evidence="3">CECT 20119</strain>
    </source>
</reference>
<evidence type="ECO:0000313" key="2">
    <source>
        <dbReference type="EMBL" id="KAF2219106.1"/>
    </source>
</evidence>
<dbReference type="OrthoDB" id="3904846at2759"/>
<dbReference type="Proteomes" id="UP000799538">
    <property type="component" value="Unassembled WGS sequence"/>
</dbReference>
<evidence type="ECO:0000313" key="3">
    <source>
        <dbReference type="Proteomes" id="UP000799538"/>
    </source>
</evidence>
<organism evidence="2 3">
    <name type="scientific">Elsinoe ampelina</name>
    <dbReference type="NCBI Taxonomy" id="302913"/>
    <lineage>
        <taxon>Eukaryota</taxon>
        <taxon>Fungi</taxon>
        <taxon>Dikarya</taxon>
        <taxon>Ascomycota</taxon>
        <taxon>Pezizomycotina</taxon>
        <taxon>Dothideomycetes</taxon>
        <taxon>Dothideomycetidae</taxon>
        <taxon>Myriangiales</taxon>
        <taxon>Elsinoaceae</taxon>
        <taxon>Elsinoe</taxon>
    </lineage>
</organism>
<name>A0A6A6G054_9PEZI</name>
<protein>
    <submittedName>
        <fullName evidence="2">Uncharacterized protein</fullName>
    </submittedName>
</protein>
<sequence>MRLNDHTCTACRQETSLHEKRHKKIYDTFHAARHQLLNPTPFALEDTGRPLRAIATLPKPTNEKVSNPIRDRLEKKARLDMKTLTSILHPPHQKRRDKLTAPVDDAERIVDEIMRRLRVGRSDKDSSTLRESQHHLRVLVQDDLFQEAQRLVEADLRFDRYRKSDWYVKDAPKKRPQVAANKVDNSTPVLKNRDTNTGAVDPTRGKAVTASPVPVFKFTTPRATPGGAASVIVQKHVGSTFLCNSSVPAGRTASKTYATAAGNSYQAPSPKPAVDFEVPAAEGLDETTTSHVQAIGGLAGSTTSTILSSEEVLDTSSLGVTEGKSLGAAAEGEAVKGSALPQSLTKTEKNKAKKARAKANKKAAKINADKDETCLNETLKAAESQELQKAEADKAFSDKVRNFTYSQAINHFKQYEPGSDQIFTCLGHLTRDIFLGDANWKEHFEKSQKGGKQAQKFRLAILALSGHLAWVNMAKTRLIPSELMKECPMYLEYSSANVAAYSTWMTGWKLTSCLWSATTPAGSAAKMPEFQKALLSIQHHMIWLKKLPSHVDGAEYVHLVAMVRIQQVIDCFVQGKDRAEKLACERMMWDYVAEKFAPAKYQGIQNAGEKMMNDFADVIGSYRIGQALQKQMG</sequence>
<feature type="region of interest" description="Disordered" evidence="1">
    <location>
        <begin position="187"/>
        <end position="206"/>
    </location>
</feature>
<keyword evidence="3" id="KW-1185">Reference proteome</keyword>